<dbReference type="Pfam" id="PF14619">
    <property type="entry name" value="SnAC"/>
    <property type="match status" value="1"/>
</dbReference>
<dbReference type="PROSITE" id="PS51204">
    <property type="entry name" value="HSA"/>
    <property type="match status" value="1"/>
</dbReference>
<feature type="region of interest" description="Disordered" evidence="7">
    <location>
        <begin position="2044"/>
        <end position="2075"/>
    </location>
</feature>
<organism evidence="11 12">
    <name type="scientific">Urochloa decumbens</name>
    <dbReference type="NCBI Taxonomy" id="240449"/>
    <lineage>
        <taxon>Eukaryota</taxon>
        <taxon>Viridiplantae</taxon>
        <taxon>Streptophyta</taxon>
        <taxon>Embryophyta</taxon>
        <taxon>Tracheophyta</taxon>
        <taxon>Spermatophyta</taxon>
        <taxon>Magnoliopsida</taxon>
        <taxon>Liliopsida</taxon>
        <taxon>Poales</taxon>
        <taxon>Poaceae</taxon>
        <taxon>PACMAD clade</taxon>
        <taxon>Panicoideae</taxon>
        <taxon>Panicodae</taxon>
        <taxon>Paniceae</taxon>
        <taxon>Melinidinae</taxon>
        <taxon>Urochloa</taxon>
    </lineage>
</organism>
<dbReference type="InterPro" id="IPR049730">
    <property type="entry name" value="SNF2/RAD54-like_C"/>
</dbReference>
<keyword evidence="3" id="KW-0378">Hydrolase</keyword>
<dbReference type="PROSITE" id="PS51192">
    <property type="entry name" value="HELICASE_ATP_BIND_1"/>
    <property type="match status" value="1"/>
</dbReference>
<name>A0ABC9DFV7_9POAL</name>
<feature type="compositionally biased region" description="Polar residues" evidence="7">
    <location>
        <begin position="1755"/>
        <end position="1771"/>
    </location>
</feature>
<feature type="region of interest" description="Disordered" evidence="7">
    <location>
        <begin position="3444"/>
        <end position="3490"/>
    </location>
</feature>
<dbReference type="InterPro" id="IPR038718">
    <property type="entry name" value="SNF2-like_sf"/>
</dbReference>
<keyword evidence="12" id="KW-1185">Reference proteome</keyword>
<feature type="region of interest" description="Disordered" evidence="7">
    <location>
        <begin position="509"/>
        <end position="567"/>
    </location>
</feature>
<feature type="compositionally biased region" description="Basic and acidic residues" evidence="7">
    <location>
        <begin position="207"/>
        <end position="221"/>
    </location>
</feature>
<feature type="compositionally biased region" description="Polar residues" evidence="7">
    <location>
        <begin position="3913"/>
        <end position="3938"/>
    </location>
</feature>
<feature type="region of interest" description="Disordered" evidence="7">
    <location>
        <begin position="421"/>
        <end position="472"/>
    </location>
</feature>
<feature type="compositionally biased region" description="Polar residues" evidence="7">
    <location>
        <begin position="2359"/>
        <end position="2369"/>
    </location>
</feature>
<feature type="compositionally biased region" description="Acidic residues" evidence="7">
    <location>
        <begin position="4506"/>
        <end position="4515"/>
    </location>
</feature>
<evidence type="ECO:0000256" key="4">
    <source>
        <dbReference type="ARBA" id="ARBA00022806"/>
    </source>
</evidence>
<feature type="compositionally biased region" description="Polar residues" evidence="7">
    <location>
        <begin position="2514"/>
        <end position="2534"/>
    </location>
</feature>
<feature type="compositionally biased region" description="Polar residues" evidence="7">
    <location>
        <begin position="157"/>
        <end position="169"/>
    </location>
</feature>
<feature type="region of interest" description="Disordered" evidence="7">
    <location>
        <begin position="1615"/>
        <end position="1779"/>
    </location>
</feature>
<feature type="compositionally biased region" description="Polar residues" evidence="7">
    <location>
        <begin position="3550"/>
        <end position="3561"/>
    </location>
</feature>
<dbReference type="GO" id="GO:0016787">
    <property type="term" value="F:hydrolase activity"/>
    <property type="evidence" value="ECO:0007669"/>
    <property type="project" value="UniProtKB-KW"/>
</dbReference>
<evidence type="ECO:0000313" key="11">
    <source>
        <dbReference type="EMBL" id="CAL5037900.1"/>
    </source>
</evidence>
<feature type="region of interest" description="Disordered" evidence="7">
    <location>
        <begin position="3540"/>
        <end position="3561"/>
    </location>
</feature>
<feature type="region of interest" description="Disordered" evidence="7">
    <location>
        <begin position="2171"/>
        <end position="2239"/>
    </location>
</feature>
<dbReference type="FunFam" id="3.40.50.10810:FF:000016">
    <property type="entry name" value="Chromatin structure-remodeling complex protein SYD"/>
    <property type="match status" value="1"/>
</dbReference>
<feature type="region of interest" description="Disordered" evidence="7">
    <location>
        <begin position="3913"/>
        <end position="4144"/>
    </location>
</feature>
<dbReference type="InterPro" id="IPR000330">
    <property type="entry name" value="SNF2_N"/>
</dbReference>
<dbReference type="CDD" id="cd17996">
    <property type="entry name" value="DEXHc_SMARCA2_SMARCA4"/>
    <property type="match status" value="1"/>
</dbReference>
<reference evidence="12" key="1">
    <citation type="submission" date="2024-06" db="EMBL/GenBank/DDBJ databases">
        <authorList>
            <person name="Ryan C."/>
        </authorList>
    </citation>
    <scope>NUCLEOTIDE SEQUENCE [LARGE SCALE GENOMIC DNA]</scope>
</reference>
<feature type="compositionally biased region" description="Basic and acidic residues" evidence="7">
    <location>
        <begin position="187"/>
        <end position="196"/>
    </location>
</feature>
<evidence type="ECO:0000256" key="1">
    <source>
        <dbReference type="ARBA" id="ARBA00004123"/>
    </source>
</evidence>
<evidence type="ECO:0000259" key="9">
    <source>
        <dbReference type="PROSITE" id="PS51194"/>
    </source>
</evidence>
<feature type="region of interest" description="Disordered" evidence="7">
    <location>
        <begin position="2487"/>
        <end position="2566"/>
    </location>
</feature>
<feature type="compositionally biased region" description="Polar residues" evidence="7">
    <location>
        <begin position="101"/>
        <end position="116"/>
    </location>
</feature>
<feature type="compositionally biased region" description="Basic residues" evidence="7">
    <location>
        <begin position="197"/>
        <end position="206"/>
    </location>
</feature>
<evidence type="ECO:0000313" key="12">
    <source>
        <dbReference type="Proteomes" id="UP001497457"/>
    </source>
</evidence>
<feature type="compositionally biased region" description="Polar residues" evidence="7">
    <location>
        <begin position="2658"/>
        <end position="2677"/>
    </location>
</feature>
<dbReference type="Proteomes" id="UP001497457">
    <property type="component" value="Chromosome 33rd"/>
</dbReference>
<feature type="domain" description="HSA" evidence="10">
    <location>
        <begin position="852"/>
        <end position="924"/>
    </location>
</feature>
<feature type="region of interest" description="Disordered" evidence="7">
    <location>
        <begin position="2617"/>
        <end position="2677"/>
    </location>
</feature>
<evidence type="ECO:0000256" key="6">
    <source>
        <dbReference type="ARBA" id="ARBA00023242"/>
    </source>
</evidence>
<feature type="region of interest" description="Disordered" evidence="7">
    <location>
        <begin position="2444"/>
        <end position="2472"/>
    </location>
</feature>
<accession>A0ABC9DFV7</accession>
<feature type="region of interest" description="Disordered" evidence="7">
    <location>
        <begin position="2320"/>
        <end position="2394"/>
    </location>
</feature>
<sequence length="4515" mass="482592">MASSQHVEMEAAKLLHKLIQESKDEPVKLATKLYVICQHMKLSGKEQSLPYQVISRAMETVVNQHGIDIDALRSSRIPFPGGPQAGDSSGAMLKDKEVIGNQSPMVGSDASQNSGQAGLWQFPSGSTDMTRHVASISGRVPAGPNRGDFSAADIHQGSMSQKSGRSSGIESPASLQMEDTRSMNSHDSLKSDEKTSKKTSSKRKRMDSKGAGDLHSEDNSKSDAISNTRKGKQVGKAGRQGQPSMGMENEQSHSVQGGTAQVPPLHGGAPFLRANPEGPLTSSGRTIDKPSNPFTMAQIPNFPEGLASSGVPIELQKSIQGGANLFNSGFGWNQNPQVSIMKNSQGSIPNLVGSGINVDGKVNVGAQGAFNSTSAPQMGFPTVPPYNSSSFGGGSHFLDKGKELASGSIGTELHSTAKVASQQGIPHGSPMQERQGIMRAPQRSEASFQEGRPSALQNRNTGPSPIPHTSSNIPFKEQQLKQLRAQCLVFLAFRNNLQPRKVHLEIALGRGPPAESDSAGQRGSENRVADGLGKENGSSRENSDVFGRQSDISRLPSTSAGSIAEVDSVPRNPESAVKKIKVAEQDKSMIEVGNIQHASVMQGTSSEMRSQETASPIPSGSHQSYFQGDARRIVPDTHRTDAENLNRNLSWGGLGPTVLGGNRQHMNQETKESLAPSKSHHMPVDGYNSNMPVEHTPETVGAGNDVENSSHVAEIVSEQAADEEDDLLEHDDLPSSPPKHTMTEKWILDYQKRMYNEKQKRTMEQHKLHSRMSASYEKLKESVNSSEDLSAKTKSVIELKKLQLLPLQRRVRSEFLMDFFKPNTADLERVKAVKKHRHGRRVKQLEKIEQKMKEERQKRIRERQKEFFADIEAHRERLEDSFKVKRERLKGFNRYIKEFHKRKERIHREKLDRIQREKINLLKNNDVEGYLRMVQDAKSDRVKQLLRETEKYLQKLGSKLKNAKSTDGRASNVSDKIDPANDIEDESYQPQHYLESNEKYYQLAHSVKETVNDQPSYLEGGKLREYQMNGLRWLVSLYNNNLNGILADEMGLGKTVQVISLICYLMETKNDRGPFLVVVPSSVLSGWESELNFWAPSINKIAYAGPPEERRRMFKEMIVHQKFNVLLTTYEYLMNKHDRPKLSKIQWHYIIIDEGHRIKNASCKLNADLKLYRSSHRLLLTGTPLQNNLEELWALLNFLLPNIFNSSEDFSQWFNKPFEGNGDNSTDEALLSEEENLLIINRLHQVLRPFVLRRLKHKVENQLPSKIERLVRCEASAYQKLLMTRVEENLGAIGAVKVRSVHNTVMELRNICNHPYLSQLHVEEIEGYLPRHYLPSIVRLCGKLEMLDRLLPKLKATGHRVLLFSTMTRLLDVMEDYLVWKKYKYLRLDGHTSGHERGALIDKFNAPNSQAFIFLLSIRAGGVGVNLQAADTVIIFDTDWNPQVDLQAQARAHRIGQKKEVLVLRLETVRTVEEQVRASAEHKLGVANQSITAGFFDNNTSAEDRREYLESLLRECKKEETAPVLDDDALNDILARSEAEIDIFESIDKQRREEEMAAWQKVVQDGSTSGLDPGVLPSRLVTDDDLRPFCHAMKLYEPSNVKIVKVNVRKKGGLGGLDTQHYGRGKRAREVRSYEDQWTEEEFEKLCQADSPESPQPGGVSKDLGGVPKDLGGASKDLGGTSKDLGGVSKDLDIPKGIKPEILVESSKESEQMRQEASPTVGDSPPAKRRRGRPKRSDVFLSPTTAPTDAIKPETGTTQDGSSATPTTTIHSDAPATPVHSAASVVNALSVSPVDINKQEFGIETQPSSSVSVPEGSVAKEVSTSLQSIHNVAAPAAPHQPARGRKAQAGETARRRGRKPKSLMSSGADDVSLNPTVSAGSRVADTSCVSSHTQVDMPPSQGGAVSVDGIQKDLVAVKLDTLLPDSGKPICAVHEGDKGAIITAPVAKDICAGTMSSDNTTVLAPNAPNEDAGLLQVASAPIMPVVSKGSVEMSHIVVAEKPVEKQAASRRRRKKTSGIEDTGVSTRQRSAMKKSYYNTSVSNDEVVSGMTPSEKSGIVKERDGSSLQGTSNELPNINLPLQEKSGHDSQPSTPIAVPISEATLPSGFNDTGATNSEITLVAPANAAVDDKLVELHHDAPVSVASRNQELKTGKDHLAVCSEVPASHLEMVSANPGSDHKPASAQNSGTDATVVPSEIDSAAPNKAPGRRRKGSAREPRGRNNSSAASERRARLSGSKHAEDIKMYETSSRATTTVCVSSVEQHGADLLRAEVTTAAVCEAQKNSGDHVSSDISIPVRSHGVSASTEETAAKITHTPAVANSEETKVPGGIQFNSSVPQKNTGSAAEPAPANDGLKQVTEVSSSKQTDVVSAAEPAPANDEHVQGIEVDSSEQPTKIVSAVESAPSNDEENTAHEVHLKTADANILTSITSTDILQDKIGSSAACQSDAPCTDETARQSDASPLDSSIPHDASAKYTSKDVDNILHSEGTGFDVTGSGQDNVEVDGTKADDASRGSSSHLTATLQSTESDQPPNQEEILESRKEQVKMEETLDKSSSDIQTHSQGNEISRDIALKSSPSEHLNEHCTAQVDGDKFESNENIAEVHTAMNTDGPEEALYASSTHSQKEVSVTDGVSTNGDAVETHTAMNTDDPEEALDASSTQSQKEVSITHGVSTNGDTVETHAAMNTDAHEESQNTLSTQSDKEASMAIADVSTDGSPTVCKAHNVLEGQVSCGETLIAVGGDNQTHNNTNDDSNNKDEDTIVNPVDTTREPMGESTITVSDNSDLNKQSRTLHFGNDPPASTLATVESNEVTGDAEIPCAGRLETSIIETEKVGIQETNVADIEKAEGTGDLDDKTGSPQRDDVLGTSYTEDLTAGSHSEVPSSHVAVEPTQDTTVANTVMFMDTCNIEPDGDSTNAEGAKQTVEVTRSSEEESALSEHVETQAKPTVFCGPMLNESPQTAGLEDDRSVLKHGGPPASSELLVVPPNPIGETSAIQVELEVTKSDGCCTAEDGSASSDIAMELEPNKETTTPMQEDIAEVNDTESHAFGEASLEMQSSEIKAASSVQSDAGNLSTQTLALPDGTEQANMASASGVAPANDEHMQVTEVNGSEQQTKIISTANDEHAQDITVHSSEQQTRMDSSAEIDTFCAQETEIVDRGGTRGTVDLNDISTETPALSGSSLLGVEAHSSEQKTACSPGDEVNISAQAKFYSLAEIETACVKETAIANHKETGDQSGISAQAPLLIESGEKGSPGTGLHGIESEVHDSEQIKMVSVVAASTPGCHMDEVHHTTGDGAILSSGKQDTLRGNISSGADVDLPNFQRERDFEGNKDHSTGINVEGTQGPHNPSGKGHSTVTSATNLLLAESVKDTCDTEIGAQLESSGGGDVGTIGVQEAAGDEGTRGIGIEDHGSKQMEMVSIAQAASSMALVGYSSSEDSMLDDSAQAADGDDFVDSKGAGVDGQETTSTQTTSTLPENTDMDWQSCPLRSGSDYPATIESDKDTDAGVACVGKIESSSGVGIEMMGVQDASTADWQGTKGTGDLNEENGSTQHGDGCGTSCSTCEKASSGEGITAAGHSEVPTSVELVTAQSIQEATIPNREESVHYEKVASGQELTVGSCSDVPTSVGLVGVESSQEAMSNKAQVIDAVGYKHESNSIAIDDVAASGGADLIEEVVKAAEEQPIEICGPVQEESICIANLENDGAEPKDGSPTASSEHVAEPKPIDETSVMQVELATNAGDGCAAEDHNAVLPETVMESEPAQEIVIPMQEDGKEANDAATACQVFEDLEGHAPGDVSMPLESGTVVPMQRDGSEVNDTTTITEVCEGSNSHVSGEVLTLVKSSSLLELSNKTDDIQGLGMGFNEHETLSTAQPDAVADDLPIVVGAESTPGGANAKFGGADTEKKLLPSSSEAMVDTSSEPPNQEAEASSTEPLGNDENRRMEEATTQGLLRTEPSHGSEDVKLGEADTEQQLPPSSGEETMVDKCCEPPSHEVKSSSDPSNIENLKTEDAAATQGLPNTEPAHGGEADTELQLPTSSGEEDMVDISSELPSQEVKEASSSDPWGSNENVETENIAPAQGLLKREPAPGGQNAKHGDADTEQKLPPSSGEAMVDISGEVPRPEVKEALSTDPSRNDEDVKMEEATATQGLLNIESVDGEENAKLDEAGMELQLPPSGEAMIEIPSELLSPEVKEAASNCPSGNDENAKMEEDTTAAQVLLNTEPAPGGENAKHGEADTEQQLPPSSGEAPSQEVKEALSTGPSTNDEDAKMEVATAAQGLLNTESVHGGLDAKQDEASMELQLPPSSGEVMLPSELLSQEIKEVGSTSPSGSDENAKMEEATAAPQVLLNTECAPGCESSRLAGADMELQLLPSGKAMVDLSSEPPIYQEVKASPSSDENSKTEKSNAAVPGVLNTKPSPGGENTELDEAGMENQATSAEVMVESSSELPSQEGKEAPTTDLSGDDEKAKSARAAVVAELFGDATEGSSDQQLPSPRGEGEDAEADAGVE</sequence>
<feature type="compositionally biased region" description="Polar residues" evidence="7">
    <location>
        <begin position="455"/>
        <end position="472"/>
    </location>
</feature>
<feature type="region of interest" description="Disordered" evidence="7">
    <location>
        <begin position="722"/>
        <end position="742"/>
    </location>
</feature>
<feature type="region of interest" description="Disordered" evidence="7">
    <location>
        <begin position="2003"/>
        <end position="2031"/>
    </location>
</feature>
<feature type="region of interest" description="Disordered" evidence="7">
    <location>
        <begin position="963"/>
        <end position="982"/>
    </location>
</feature>
<dbReference type="FunFam" id="3.40.50.300:FF:000871">
    <property type="entry name" value="Chromatin structure-remodeling complex protein SYD"/>
    <property type="match status" value="1"/>
</dbReference>
<evidence type="ECO:0000256" key="7">
    <source>
        <dbReference type="SAM" id="MobiDB-lite"/>
    </source>
</evidence>
<dbReference type="InterPro" id="IPR014012">
    <property type="entry name" value="HSA_dom"/>
</dbReference>
<evidence type="ECO:0000256" key="2">
    <source>
        <dbReference type="ARBA" id="ARBA00022741"/>
    </source>
</evidence>
<dbReference type="Pfam" id="PF00271">
    <property type="entry name" value="Helicase_C"/>
    <property type="match status" value="1"/>
</dbReference>
<feature type="region of interest" description="Disordered" evidence="7">
    <location>
        <begin position="2841"/>
        <end position="2868"/>
    </location>
</feature>
<dbReference type="Gene3D" id="3.40.50.10810">
    <property type="entry name" value="Tandem AAA-ATPase domain"/>
    <property type="match status" value="1"/>
</dbReference>
<feature type="compositionally biased region" description="Basic and acidic residues" evidence="7">
    <location>
        <begin position="4125"/>
        <end position="4144"/>
    </location>
</feature>
<feature type="region of interest" description="Disordered" evidence="7">
    <location>
        <begin position="2743"/>
        <end position="2805"/>
    </location>
</feature>
<feature type="compositionally biased region" description="Basic and acidic residues" evidence="7">
    <location>
        <begin position="1690"/>
        <end position="1699"/>
    </location>
</feature>
<dbReference type="SUPFAM" id="SSF52540">
    <property type="entry name" value="P-loop containing nucleoside triphosphate hydrolases"/>
    <property type="match status" value="2"/>
</dbReference>
<keyword evidence="5" id="KW-0067">ATP-binding</keyword>
<feature type="region of interest" description="Disordered" evidence="7">
    <location>
        <begin position="101"/>
        <end position="301"/>
    </location>
</feature>
<dbReference type="GO" id="GO:0005524">
    <property type="term" value="F:ATP binding"/>
    <property type="evidence" value="ECO:0007669"/>
    <property type="project" value="UniProtKB-KW"/>
</dbReference>
<dbReference type="InterPro" id="IPR001650">
    <property type="entry name" value="Helicase_C-like"/>
</dbReference>
<proteinExistence type="predicted"/>
<feature type="compositionally biased region" description="Basic and acidic residues" evidence="7">
    <location>
        <begin position="3987"/>
        <end position="4001"/>
    </location>
</feature>
<dbReference type="GO" id="GO:0005634">
    <property type="term" value="C:nucleus"/>
    <property type="evidence" value="ECO:0007669"/>
    <property type="project" value="UniProtKB-SubCell"/>
</dbReference>
<feature type="compositionally biased region" description="Polar residues" evidence="7">
    <location>
        <begin position="4439"/>
        <end position="4455"/>
    </location>
</feature>
<feature type="compositionally biased region" description="Polar residues" evidence="7">
    <location>
        <begin position="2777"/>
        <end position="2793"/>
    </location>
</feature>
<feature type="compositionally biased region" description="Polar residues" evidence="7">
    <location>
        <begin position="4065"/>
        <end position="4074"/>
    </location>
</feature>
<evidence type="ECO:0000259" key="8">
    <source>
        <dbReference type="PROSITE" id="PS51192"/>
    </source>
</evidence>
<feature type="compositionally biased region" description="Polar residues" evidence="7">
    <location>
        <begin position="963"/>
        <end position="974"/>
    </location>
</feature>
<feature type="compositionally biased region" description="Polar residues" evidence="7">
    <location>
        <begin position="2557"/>
        <end position="2566"/>
    </location>
</feature>
<feature type="domain" description="Helicase ATP-binding" evidence="8">
    <location>
        <begin position="1035"/>
        <end position="1202"/>
    </location>
</feature>
<evidence type="ECO:0000259" key="10">
    <source>
        <dbReference type="PROSITE" id="PS51204"/>
    </source>
</evidence>
<feature type="compositionally biased region" description="Polar residues" evidence="7">
    <location>
        <begin position="3975"/>
        <end position="3984"/>
    </location>
</feature>
<keyword evidence="2" id="KW-0547">Nucleotide-binding</keyword>
<dbReference type="InterPro" id="IPR027417">
    <property type="entry name" value="P-loop_NTPase"/>
</dbReference>
<comment type="subcellular location">
    <subcellularLocation>
        <location evidence="1">Nucleus</location>
    </subcellularLocation>
</comment>
<feature type="compositionally biased region" description="Basic and acidic residues" evidence="7">
    <location>
        <begin position="2844"/>
        <end position="2866"/>
    </location>
</feature>
<dbReference type="InterPro" id="IPR014001">
    <property type="entry name" value="Helicase_ATP-bd"/>
</dbReference>
<dbReference type="Gene3D" id="3.40.50.300">
    <property type="entry name" value="P-loop containing nucleotide triphosphate hydrolases"/>
    <property type="match status" value="1"/>
</dbReference>
<feature type="region of interest" description="Disordered" evidence="7">
    <location>
        <begin position="4190"/>
        <end position="4302"/>
    </location>
</feature>
<dbReference type="CDD" id="cd18793">
    <property type="entry name" value="SF2_C_SNF"/>
    <property type="match status" value="1"/>
</dbReference>
<feature type="compositionally biased region" description="Polar residues" evidence="7">
    <location>
        <begin position="2744"/>
        <end position="2754"/>
    </location>
</feature>
<evidence type="ECO:0000256" key="3">
    <source>
        <dbReference type="ARBA" id="ARBA00022801"/>
    </source>
</evidence>
<dbReference type="SMART" id="SM00487">
    <property type="entry name" value="DEXDc"/>
    <property type="match status" value="1"/>
</dbReference>
<dbReference type="PROSITE" id="PS51194">
    <property type="entry name" value="HELICASE_CTER"/>
    <property type="match status" value="1"/>
</dbReference>
<feature type="compositionally biased region" description="Polar residues" evidence="7">
    <location>
        <begin position="2332"/>
        <end position="2344"/>
    </location>
</feature>
<evidence type="ECO:0008006" key="13">
    <source>
        <dbReference type="Google" id="ProtNLM"/>
    </source>
</evidence>
<protein>
    <recommendedName>
        <fullName evidence="13">Chromatin structure-remodeling complex protein SYD</fullName>
    </recommendedName>
</protein>
<dbReference type="EMBL" id="OZ075143">
    <property type="protein sequence ID" value="CAL5037900.1"/>
    <property type="molecule type" value="Genomic_DNA"/>
</dbReference>
<feature type="domain" description="Helicase C-terminal" evidence="9">
    <location>
        <begin position="1346"/>
        <end position="1492"/>
    </location>
</feature>
<reference evidence="11 12" key="2">
    <citation type="submission" date="2024-10" db="EMBL/GenBank/DDBJ databases">
        <authorList>
            <person name="Ryan C."/>
        </authorList>
    </citation>
    <scope>NUCLEOTIDE SEQUENCE [LARGE SCALE GENOMIC DNA]</scope>
</reference>
<feature type="compositionally biased region" description="Polar residues" evidence="7">
    <location>
        <begin position="2044"/>
        <end position="2054"/>
    </location>
</feature>
<gene>
    <name evidence="11" type="ORF">URODEC1_LOCUS84754</name>
</gene>
<dbReference type="SMART" id="SM00490">
    <property type="entry name" value="HELICc"/>
    <property type="match status" value="1"/>
</dbReference>
<feature type="compositionally biased region" description="Polar residues" evidence="7">
    <location>
        <begin position="550"/>
        <end position="561"/>
    </location>
</feature>
<dbReference type="Pfam" id="PF00176">
    <property type="entry name" value="SNF2-rel_dom"/>
    <property type="match status" value="1"/>
</dbReference>
<dbReference type="InterPro" id="IPR029295">
    <property type="entry name" value="SnAC"/>
</dbReference>
<dbReference type="SMART" id="SM01314">
    <property type="entry name" value="SnAC"/>
    <property type="match status" value="1"/>
</dbReference>
<dbReference type="PANTHER" id="PTHR10799">
    <property type="entry name" value="SNF2/RAD54 HELICASE FAMILY"/>
    <property type="match status" value="1"/>
</dbReference>
<feature type="compositionally biased region" description="Polar residues" evidence="7">
    <location>
        <begin position="2065"/>
        <end position="2075"/>
    </location>
</feature>
<feature type="region of interest" description="Disordered" evidence="7">
    <location>
        <begin position="1832"/>
        <end position="1878"/>
    </location>
</feature>
<feature type="compositionally biased region" description="Basic and acidic residues" evidence="7">
    <location>
        <begin position="2539"/>
        <end position="2556"/>
    </location>
</feature>
<feature type="region of interest" description="Disordered" evidence="7">
    <location>
        <begin position="4326"/>
        <end position="4345"/>
    </location>
</feature>
<keyword evidence="4" id="KW-0347">Helicase</keyword>
<feature type="compositionally biased region" description="Basic and acidic residues" evidence="7">
    <location>
        <begin position="2228"/>
        <end position="2239"/>
    </location>
</feature>
<dbReference type="GO" id="GO:0004386">
    <property type="term" value="F:helicase activity"/>
    <property type="evidence" value="ECO:0007669"/>
    <property type="project" value="UniProtKB-KW"/>
</dbReference>
<keyword evidence="6" id="KW-0539">Nucleus</keyword>
<feature type="region of interest" description="Disordered" evidence="7">
    <location>
        <begin position="4391"/>
        <end position="4515"/>
    </location>
</feature>
<evidence type="ECO:0000256" key="5">
    <source>
        <dbReference type="ARBA" id="ARBA00022840"/>
    </source>
</evidence>
<feature type="compositionally biased region" description="Basic and acidic residues" evidence="7">
    <location>
        <begin position="3959"/>
        <end position="3971"/>
    </location>
</feature>